<keyword evidence="1" id="KW-0863">Zinc-finger</keyword>
<accession>A0A8S1HSH7</accession>
<comment type="caution">
    <text evidence="3">The sequence shown here is derived from an EMBL/GenBank/DDBJ whole genome shotgun (WGS) entry which is preliminary data.</text>
</comment>
<dbReference type="OrthoDB" id="5845900at2759"/>
<reference evidence="3" key="1">
    <citation type="submission" date="2020-10" db="EMBL/GenBank/DDBJ databases">
        <authorList>
            <person name="Kikuchi T."/>
        </authorList>
    </citation>
    <scope>NUCLEOTIDE SEQUENCE</scope>
    <source>
        <strain evidence="3">NKZ352</strain>
    </source>
</reference>
<evidence type="ECO:0000313" key="3">
    <source>
        <dbReference type="EMBL" id="CAD6197121.1"/>
    </source>
</evidence>
<dbReference type="SMART" id="SM00355">
    <property type="entry name" value="ZnF_C2H2"/>
    <property type="match status" value="3"/>
</dbReference>
<sequence length="366" mass="42898">MHLVGVPPEDMLAVDEEAYEEEGTSSSVDVPCDVMDPMFYVQNAIYDSGNGQIICSSCMDEFPSYRKVYAHLFDMHGFSKQQIEVIKAQRRISLSQRNRNNQRKQTIYSCEYCDIQFVSKSGLMNHKKRLHNVELPPTTSIDNIVCPSYGCGMSFFTYMDLAIHVDSCHRDLTTISDCFRIHRDRFPDKASYAKWRKTMEIQTDSQFYTRTTDNHLRYGKKSTLLKCLYSNTRGHSKGRRCEQCPAFIRMCERYTGELEVVACFGHLGHEHSTETRRAAELRERKWREFESMQDFELQQNNGEETVVEAYVISTEEEYEEEDVQFKDDAAATTNKPEMDRLIPFDRKRRMPEEPQIPVRIMRYEEI</sequence>
<dbReference type="EMBL" id="CAJGYM010000086">
    <property type="protein sequence ID" value="CAD6197121.1"/>
    <property type="molecule type" value="Genomic_DNA"/>
</dbReference>
<dbReference type="AlphaFoldDB" id="A0A8S1HSH7"/>
<protein>
    <recommendedName>
        <fullName evidence="2">C2H2-type domain-containing protein</fullName>
    </recommendedName>
</protein>
<gene>
    <name evidence="3" type="ORF">CAUJ_LOCUS13030</name>
</gene>
<evidence type="ECO:0000256" key="1">
    <source>
        <dbReference type="PROSITE-ProRule" id="PRU00042"/>
    </source>
</evidence>
<keyword evidence="4" id="KW-1185">Reference proteome</keyword>
<dbReference type="PANTHER" id="PTHR33936">
    <property type="entry name" value="PROTEIN CBG17840"/>
    <property type="match status" value="1"/>
</dbReference>
<evidence type="ECO:0000313" key="4">
    <source>
        <dbReference type="Proteomes" id="UP000835052"/>
    </source>
</evidence>
<dbReference type="PROSITE" id="PS50157">
    <property type="entry name" value="ZINC_FINGER_C2H2_2"/>
    <property type="match status" value="1"/>
</dbReference>
<proteinExistence type="predicted"/>
<keyword evidence="1" id="KW-0862">Zinc</keyword>
<organism evidence="3 4">
    <name type="scientific">Caenorhabditis auriculariae</name>
    <dbReference type="NCBI Taxonomy" id="2777116"/>
    <lineage>
        <taxon>Eukaryota</taxon>
        <taxon>Metazoa</taxon>
        <taxon>Ecdysozoa</taxon>
        <taxon>Nematoda</taxon>
        <taxon>Chromadorea</taxon>
        <taxon>Rhabditida</taxon>
        <taxon>Rhabditina</taxon>
        <taxon>Rhabditomorpha</taxon>
        <taxon>Rhabditoidea</taxon>
        <taxon>Rhabditidae</taxon>
        <taxon>Peloderinae</taxon>
        <taxon>Caenorhabditis</taxon>
    </lineage>
</organism>
<name>A0A8S1HSH7_9PELO</name>
<dbReference type="Gene3D" id="3.30.160.60">
    <property type="entry name" value="Classic Zinc Finger"/>
    <property type="match status" value="1"/>
</dbReference>
<dbReference type="Proteomes" id="UP000835052">
    <property type="component" value="Unassembled WGS sequence"/>
</dbReference>
<keyword evidence="1" id="KW-0479">Metal-binding</keyword>
<feature type="domain" description="C2H2-type" evidence="2">
    <location>
        <begin position="108"/>
        <end position="136"/>
    </location>
</feature>
<dbReference type="InterPro" id="IPR013087">
    <property type="entry name" value="Znf_C2H2_type"/>
</dbReference>
<dbReference type="InterPro" id="IPR052797">
    <property type="entry name" value="RegFact_GeneExpr_CellDeath"/>
</dbReference>
<evidence type="ECO:0000259" key="2">
    <source>
        <dbReference type="PROSITE" id="PS50157"/>
    </source>
</evidence>
<dbReference type="PROSITE" id="PS00028">
    <property type="entry name" value="ZINC_FINGER_C2H2_1"/>
    <property type="match status" value="3"/>
</dbReference>
<dbReference type="Pfam" id="PF00096">
    <property type="entry name" value="zf-C2H2"/>
    <property type="match status" value="1"/>
</dbReference>
<dbReference type="PANTHER" id="PTHR33936:SF23">
    <property type="entry name" value="C2H2-TYPE DOMAIN-CONTAINING PROTEIN"/>
    <property type="match status" value="1"/>
</dbReference>
<dbReference type="GO" id="GO:0008270">
    <property type="term" value="F:zinc ion binding"/>
    <property type="evidence" value="ECO:0007669"/>
    <property type="project" value="UniProtKB-KW"/>
</dbReference>